<dbReference type="InterPro" id="IPR007751">
    <property type="entry name" value="DUF676_lipase-like"/>
</dbReference>
<gene>
    <name evidence="2" type="ORF">SAMN05216561_10260</name>
</gene>
<dbReference type="OrthoDB" id="8871309at2"/>
<organism evidence="2 3">
    <name type="scientific">Nocardioides psychrotolerans</name>
    <dbReference type="NCBI Taxonomy" id="1005945"/>
    <lineage>
        <taxon>Bacteria</taxon>
        <taxon>Bacillati</taxon>
        <taxon>Actinomycetota</taxon>
        <taxon>Actinomycetes</taxon>
        <taxon>Propionibacteriales</taxon>
        <taxon>Nocardioidaceae</taxon>
        <taxon>Nocardioides</taxon>
    </lineage>
</organism>
<name>A0A1I3CHP4_9ACTN</name>
<evidence type="ECO:0000259" key="1">
    <source>
        <dbReference type="Pfam" id="PF05057"/>
    </source>
</evidence>
<accession>A0A1I3CHP4</accession>
<dbReference type="STRING" id="1005945.SAMN05216561_10260"/>
<keyword evidence="3" id="KW-1185">Reference proteome</keyword>
<dbReference type="EMBL" id="FOQG01000002">
    <property type="protein sequence ID" value="SFH73749.1"/>
    <property type="molecule type" value="Genomic_DNA"/>
</dbReference>
<reference evidence="2 3" key="1">
    <citation type="submission" date="2016-10" db="EMBL/GenBank/DDBJ databases">
        <authorList>
            <person name="de Groot N.N."/>
        </authorList>
    </citation>
    <scope>NUCLEOTIDE SEQUENCE [LARGE SCALE GENOMIC DNA]</scope>
    <source>
        <strain evidence="2 3">CGMCC 1.11156</strain>
    </source>
</reference>
<proteinExistence type="predicted"/>
<evidence type="ECO:0000313" key="3">
    <source>
        <dbReference type="Proteomes" id="UP000198649"/>
    </source>
</evidence>
<protein>
    <submittedName>
        <fullName evidence="2">Putative serine esterase</fullName>
    </submittedName>
</protein>
<dbReference type="RefSeq" id="WP_091110150.1">
    <property type="nucleotide sequence ID" value="NZ_BKAF01000039.1"/>
</dbReference>
<dbReference type="SUPFAM" id="SSF53474">
    <property type="entry name" value="alpha/beta-Hydrolases"/>
    <property type="match status" value="1"/>
</dbReference>
<sequence length="396" mass="41542">MSEASVVPPGPSVIDALSLLSEVAGELVVKSARDTHFAIADRVGSVARRATGGTSTVPDLVHRGIAGAVYGGLTAGLRAASVGLDKLAATGVGPRLEETPRGRFVSSAVNGLIGDTLLRDRPQMAIPMAVRLGGRDVELTHDALASSYPDASGRLVVFLHGLCENESYWDLHRDDIGTTYGEALAGQGWSPLFLRANTGLSLRENGVALAALMQRLVDAWPIPVTRVALVGHSLGGLVIRAAGAVAAEPPASGQPWAEHISDVITLGTPHLGAPIAWGIGHGSRGLARLPETAAFGRILDWRSVGVHDLVAGLAHDVPALPHARYRLVAATLTESQRHLVGHVVGDLLVRPSSAYGRDKRGSELFPGADVLHVGRTDHFGLLNHPKVHAAMRDWLA</sequence>
<dbReference type="InterPro" id="IPR029058">
    <property type="entry name" value="AB_hydrolase_fold"/>
</dbReference>
<dbReference type="Proteomes" id="UP000198649">
    <property type="component" value="Unassembled WGS sequence"/>
</dbReference>
<dbReference type="AlphaFoldDB" id="A0A1I3CHP4"/>
<evidence type="ECO:0000313" key="2">
    <source>
        <dbReference type="EMBL" id="SFH73749.1"/>
    </source>
</evidence>
<dbReference type="Pfam" id="PF05057">
    <property type="entry name" value="DUF676"/>
    <property type="match status" value="1"/>
</dbReference>
<feature type="domain" description="DUF676" evidence="1">
    <location>
        <begin position="154"/>
        <end position="273"/>
    </location>
</feature>
<dbReference type="Gene3D" id="3.40.50.1820">
    <property type="entry name" value="alpha/beta hydrolase"/>
    <property type="match status" value="1"/>
</dbReference>